<dbReference type="RefSeq" id="WP_375557567.1">
    <property type="nucleotide sequence ID" value="NZ_JBBVGT010000002.1"/>
</dbReference>
<dbReference type="EMBL" id="JBBVGT010000002">
    <property type="protein sequence ID" value="MFB5946039.1"/>
    <property type="molecule type" value="Genomic_DNA"/>
</dbReference>
<keyword evidence="3" id="KW-1185">Reference proteome</keyword>
<feature type="chain" id="PRO_5046319131" description="CarboxypepD_reg-like domain-containing protein" evidence="1">
    <location>
        <begin position="19"/>
        <end position="238"/>
    </location>
</feature>
<evidence type="ECO:0000256" key="1">
    <source>
        <dbReference type="SAM" id="SignalP"/>
    </source>
</evidence>
<feature type="signal peptide" evidence="1">
    <location>
        <begin position="1"/>
        <end position="18"/>
    </location>
</feature>
<evidence type="ECO:0000313" key="3">
    <source>
        <dbReference type="Proteomes" id="UP001580928"/>
    </source>
</evidence>
<gene>
    <name evidence="2" type="ORF">WKR92_09365</name>
</gene>
<proteinExistence type="predicted"/>
<reference evidence="2 3" key="1">
    <citation type="submission" date="2024-04" db="EMBL/GenBank/DDBJ databases">
        <title>Albibacterium profundi sp. nov., isolated from sediment of the Challenger Deep of Mariana Trench.</title>
        <authorList>
            <person name="Wang Y."/>
        </authorList>
    </citation>
    <scope>NUCLEOTIDE SEQUENCE [LARGE SCALE GENOMIC DNA]</scope>
    <source>
        <strain evidence="2 3">RHL897</strain>
    </source>
</reference>
<accession>A0ABV5CEZ9</accession>
<dbReference type="InterPro" id="IPR008969">
    <property type="entry name" value="CarboxyPept-like_regulatory"/>
</dbReference>
<comment type="caution">
    <text evidence="2">The sequence shown here is derived from an EMBL/GenBank/DDBJ whole genome shotgun (WGS) entry which is preliminary data.</text>
</comment>
<name>A0ABV5CEZ9_9SPHI</name>
<dbReference type="Proteomes" id="UP001580928">
    <property type="component" value="Unassembled WGS sequence"/>
</dbReference>
<sequence length="238" mass="27212">MKKIFVLLLCIIGTVNLAAGQTLEGIVMELNSSKPIQQVEVRNLTTDATVETNASGGFEIDAELNDLLTFGYPGFRLDTLVVVDFQIKRVYLTPLEDFNILEDVEITDLSDLQLEEEIRVARERGRSVHTVQGGGIAISPSRLFGKEAKDARERYDALLEEQERRLIDSKFNEDKITPITPLKGRDLDLFIVKFRPSYEFAKQSDEEQIRLYIMDSYKKFKNMSQAEKDRIKLTEEVN</sequence>
<evidence type="ECO:0000313" key="2">
    <source>
        <dbReference type="EMBL" id="MFB5946039.1"/>
    </source>
</evidence>
<organism evidence="2 3">
    <name type="scientific">Albibacterium profundi</name>
    <dbReference type="NCBI Taxonomy" id="3134906"/>
    <lineage>
        <taxon>Bacteria</taxon>
        <taxon>Pseudomonadati</taxon>
        <taxon>Bacteroidota</taxon>
        <taxon>Sphingobacteriia</taxon>
        <taxon>Sphingobacteriales</taxon>
        <taxon>Sphingobacteriaceae</taxon>
        <taxon>Albibacterium</taxon>
    </lineage>
</organism>
<evidence type="ECO:0008006" key="4">
    <source>
        <dbReference type="Google" id="ProtNLM"/>
    </source>
</evidence>
<keyword evidence="1" id="KW-0732">Signal</keyword>
<dbReference type="SUPFAM" id="SSF49464">
    <property type="entry name" value="Carboxypeptidase regulatory domain-like"/>
    <property type="match status" value="1"/>
</dbReference>
<protein>
    <recommendedName>
        <fullName evidence="4">CarboxypepD_reg-like domain-containing protein</fullName>
    </recommendedName>
</protein>